<keyword evidence="5" id="KW-1185">Reference proteome</keyword>
<evidence type="ECO:0000313" key="2">
    <source>
        <dbReference type="EMBL" id="MBV3382804.1"/>
    </source>
</evidence>
<reference evidence="2 5" key="1">
    <citation type="submission" date="2021-06" db="EMBL/GenBank/DDBJ databases">
        <title>Collection of gut derived symbiotic bacterial strains cultured from healthy donors.</title>
        <authorList>
            <person name="Lin H."/>
            <person name="Littmann E."/>
            <person name="Pamer E.G."/>
        </authorList>
    </citation>
    <scope>NUCLEOTIDE SEQUENCE</scope>
    <source>
        <strain evidence="3 5">MSK.21.70</strain>
        <strain evidence="2">MSK.21.82</strain>
    </source>
</reference>
<name>A0AAW4MTN2_9FIRM</name>
<dbReference type="EMBL" id="JAHOEF010000031">
    <property type="protein sequence ID" value="MBV3382804.1"/>
    <property type="molecule type" value="Genomic_DNA"/>
</dbReference>
<feature type="region of interest" description="Disordered" evidence="1">
    <location>
        <begin position="195"/>
        <end position="286"/>
    </location>
</feature>
<evidence type="ECO:0000313" key="3">
    <source>
        <dbReference type="EMBL" id="MBV3392824.1"/>
    </source>
</evidence>
<gene>
    <name evidence="2" type="ORF">KSV97_06145</name>
    <name evidence="3" type="ORF">KSW06_06095</name>
</gene>
<dbReference type="Proteomes" id="UP001197492">
    <property type="component" value="Unassembled WGS sequence"/>
</dbReference>
<dbReference type="EMBL" id="JAHOEL010000030">
    <property type="protein sequence ID" value="MBV3392824.1"/>
    <property type="molecule type" value="Genomic_DNA"/>
</dbReference>
<dbReference type="AlphaFoldDB" id="A0AAW4MTN2"/>
<evidence type="ECO:0000313" key="4">
    <source>
        <dbReference type="Proteomes" id="UP001196408"/>
    </source>
</evidence>
<evidence type="ECO:0008006" key="6">
    <source>
        <dbReference type="Google" id="ProtNLM"/>
    </source>
</evidence>
<comment type="caution">
    <text evidence="2">The sequence shown here is derived from an EMBL/GenBank/DDBJ whole genome shotgun (WGS) entry which is preliminary data.</text>
</comment>
<evidence type="ECO:0000256" key="1">
    <source>
        <dbReference type="SAM" id="MobiDB-lite"/>
    </source>
</evidence>
<protein>
    <recommendedName>
        <fullName evidence="6">Pesticidal crystal protein Cry22Aa Ig-like domain-containing protein</fullName>
    </recommendedName>
</protein>
<organism evidence="2 4">
    <name type="scientific">Catenibacterium mitsuokai</name>
    <dbReference type="NCBI Taxonomy" id="100886"/>
    <lineage>
        <taxon>Bacteria</taxon>
        <taxon>Bacillati</taxon>
        <taxon>Bacillota</taxon>
        <taxon>Erysipelotrichia</taxon>
        <taxon>Erysipelotrichales</taxon>
        <taxon>Coprobacillaceae</taxon>
        <taxon>Catenibacterium</taxon>
    </lineage>
</organism>
<accession>A0AAW4MTN2</accession>
<feature type="compositionally biased region" description="Low complexity" evidence="1">
    <location>
        <begin position="205"/>
        <end position="245"/>
    </location>
</feature>
<dbReference type="RefSeq" id="WP_217747635.1">
    <property type="nucleotide sequence ID" value="NZ_JAHOEB010000029.1"/>
</dbReference>
<sequence length="286" mass="31613">MNKKQMMIAAGTVVVIGVGATAYALSGPKLELKTNKVNVEYGTTYTPKLKDIVKDYKDFNKDDLEIINKIPNEKDKTYPAVGKYSITVKYKKKSLKQSVIVKDTKAPVFVLPANMELLQGTGLDTLDYNSLKSLMNISDLSEISIEIDTSKIDINTPGQYDFNVTVKDKYNNETKKTGKVTIVAKPVISKNEEVVHETVKNKDGTTSVKTKVQKKQNSNTNRTSKSSSGSSNSSSNSSSGSNKGSMTFEDDPKYHWEGDHSYGDGAEINGEDFDKLTGGDWKNWNY</sequence>
<feature type="compositionally biased region" description="Basic and acidic residues" evidence="1">
    <location>
        <begin position="250"/>
        <end position="262"/>
    </location>
</feature>
<proteinExistence type="predicted"/>
<dbReference type="Proteomes" id="UP001196408">
    <property type="component" value="Unassembled WGS sequence"/>
</dbReference>
<evidence type="ECO:0000313" key="5">
    <source>
        <dbReference type="Proteomes" id="UP001197492"/>
    </source>
</evidence>